<organism evidence="2 3">
    <name type="scientific">Cyclotella cryptica</name>
    <dbReference type="NCBI Taxonomy" id="29204"/>
    <lineage>
        <taxon>Eukaryota</taxon>
        <taxon>Sar</taxon>
        <taxon>Stramenopiles</taxon>
        <taxon>Ochrophyta</taxon>
        <taxon>Bacillariophyta</taxon>
        <taxon>Coscinodiscophyceae</taxon>
        <taxon>Thalassiosirophycidae</taxon>
        <taxon>Stephanodiscales</taxon>
        <taxon>Stephanodiscaceae</taxon>
        <taxon>Cyclotella</taxon>
    </lineage>
</organism>
<dbReference type="AlphaFoldDB" id="A0ABD3PJA5"/>
<keyword evidence="3" id="KW-1185">Reference proteome</keyword>
<accession>A0ABD3PJA5</accession>
<reference evidence="2 3" key="1">
    <citation type="journal article" date="2020" name="G3 (Bethesda)">
        <title>Improved Reference Genome for Cyclotella cryptica CCMP332, a Model for Cell Wall Morphogenesis, Salinity Adaptation, and Lipid Production in Diatoms (Bacillariophyta).</title>
        <authorList>
            <person name="Roberts W.R."/>
            <person name="Downey K.M."/>
            <person name="Ruck E.C."/>
            <person name="Traller J.C."/>
            <person name="Alverson A.J."/>
        </authorList>
    </citation>
    <scope>NUCLEOTIDE SEQUENCE [LARGE SCALE GENOMIC DNA]</scope>
    <source>
        <strain evidence="2 3">CCMP332</strain>
    </source>
</reference>
<evidence type="ECO:0000313" key="3">
    <source>
        <dbReference type="Proteomes" id="UP001516023"/>
    </source>
</evidence>
<dbReference type="EMBL" id="JABMIG020000175">
    <property type="protein sequence ID" value="KAL3787416.1"/>
    <property type="molecule type" value="Genomic_DNA"/>
</dbReference>
<evidence type="ECO:0000256" key="1">
    <source>
        <dbReference type="SAM" id="MobiDB-lite"/>
    </source>
</evidence>
<feature type="region of interest" description="Disordered" evidence="1">
    <location>
        <begin position="1"/>
        <end position="37"/>
    </location>
</feature>
<sequence>MSRPNGVKTNSSRLPPKTTALPRKMPNSNKNGTKANKAVIEKENRLREELISTLTEQTENLVDILEAGGVPKYPCLDEIKMTLLSCSRATENGGKSQVNDVAINLEQANNAVDQAFSYAECYHAIDIDRLVSVLDEVQSVIVDLARLSKKAVQRKLMSLQNDSKADHSVLSEAEDAASQIESIVVKCTSAACRTRALKLCL</sequence>
<comment type="caution">
    <text evidence="2">The sequence shown here is derived from an EMBL/GenBank/DDBJ whole genome shotgun (WGS) entry which is preliminary data.</text>
</comment>
<name>A0ABD3PJA5_9STRA</name>
<gene>
    <name evidence="2" type="ORF">HJC23_001813</name>
</gene>
<proteinExistence type="predicted"/>
<protein>
    <submittedName>
        <fullName evidence="2">Uncharacterized protein</fullName>
    </submittedName>
</protein>
<dbReference type="Proteomes" id="UP001516023">
    <property type="component" value="Unassembled WGS sequence"/>
</dbReference>
<evidence type="ECO:0000313" key="2">
    <source>
        <dbReference type="EMBL" id="KAL3787416.1"/>
    </source>
</evidence>